<evidence type="ECO:0000313" key="1">
    <source>
        <dbReference type="EMBL" id="MEP1060439.1"/>
    </source>
</evidence>
<comment type="caution">
    <text evidence="1">The sequence shown here is derived from an EMBL/GenBank/DDBJ whole genome shotgun (WGS) entry which is preliminary data.</text>
</comment>
<protein>
    <submittedName>
        <fullName evidence="1">ABC transporter permease</fullName>
    </submittedName>
</protein>
<sequence>MKNRSSESVDTFFKGVAEQLDPDSKSNNTSIRKILKEIREEVKSGKVQPHQSHRSTYLIIDSYLEEQSKPVRYIGQGLPRVLKTLFGDIVIDYSNKVLEIDETPQDVLAIDEEGNEIGCMKYETQQMLT</sequence>
<accession>A0ABV0KMH6</accession>
<proteinExistence type="predicted"/>
<keyword evidence="2" id="KW-1185">Reference proteome</keyword>
<gene>
    <name evidence="1" type="ORF">NDI38_18560</name>
</gene>
<name>A0ABV0KMH6_9CYAN</name>
<dbReference type="EMBL" id="JAMPLM010000018">
    <property type="protein sequence ID" value="MEP1060439.1"/>
    <property type="molecule type" value="Genomic_DNA"/>
</dbReference>
<dbReference type="RefSeq" id="WP_199305485.1">
    <property type="nucleotide sequence ID" value="NZ_JAMPLM010000018.1"/>
</dbReference>
<dbReference type="Proteomes" id="UP001476950">
    <property type="component" value="Unassembled WGS sequence"/>
</dbReference>
<reference evidence="1 2" key="1">
    <citation type="submission" date="2022-04" db="EMBL/GenBank/DDBJ databases">
        <title>Positive selection, recombination, and allopatry shape intraspecific diversity of widespread and dominant cyanobacteria.</title>
        <authorList>
            <person name="Wei J."/>
            <person name="Shu W."/>
            <person name="Hu C."/>
        </authorList>
    </citation>
    <scope>NUCLEOTIDE SEQUENCE [LARGE SCALE GENOMIC DNA]</scope>
    <source>
        <strain evidence="1 2">AS-A4</strain>
    </source>
</reference>
<organism evidence="1 2">
    <name type="scientific">Stenomitos frigidus AS-A4</name>
    <dbReference type="NCBI Taxonomy" id="2933935"/>
    <lineage>
        <taxon>Bacteria</taxon>
        <taxon>Bacillati</taxon>
        <taxon>Cyanobacteriota</taxon>
        <taxon>Cyanophyceae</taxon>
        <taxon>Leptolyngbyales</taxon>
        <taxon>Leptolyngbyaceae</taxon>
        <taxon>Stenomitos</taxon>
    </lineage>
</organism>
<evidence type="ECO:0000313" key="2">
    <source>
        <dbReference type="Proteomes" id="UP001476950"/>
    </source>
</evidence>